<dbReference type="InterPro" id="IPR002744">
    <property type="entry name" value="MIP18-like"/>
</dbReference>
<evidence type="ECO:0000313" key="2">
    <source>
        <dbReference type="EMBL" id="SEP52137.1"/>
    </source>
</evidence>
<dbReference type="SUPFAM" id="SSF117916">
    <property type="entry name" value="Fe-S cluster assembly (FSCA) domain-like"/>
    <property type="match status" value="1"/>
</dbReference>
<sequence>MNPRLWAALDTVRDPELDEPVTELGFVHSATLVEGHAEVRLRLPTYFCAPNFAYLMVADAHDAVTAVEGVTSVDIRLDDHFASEEINAGVAGQAGFEGTFPTEAIGELDELRLIFRRKAYLAGLDRLGTKLVQDGRTPAEIAGLTLGDVPESPVRSSLLRRRRDLDIDCGPDAPLLVDEKGVVIPAGEAALRLRFARAVRISIDGNAGLCRGLLQTRYSA</sequence>
<organism evidence="2 3">
    <name type="scientific">Amycolatopsis saalfeldensis</name>
    <dbReference type="NCBI Taxonomy" id="394193"/>
    <lineage>
        <taxon>Bacteria</taxon>
        <taxon>Bacillati</taxon>
        <taxon>Actinomycetota</taxon>
        <taxon>Actinomycetes</taxon>
        <taxon>Pseudonocardiales</taxon>
        <taxon>Pseudonocardiaceae</taxon>
        <taxon>Amycolatopsis</taxon>
    </lineage>
</organism>
<gene>
    <name evidence="2" type="ORF">SAMN04489732_11919</name>
</gene>
<protein>
    <recommendedName>
        <fullName evidence="1">MIP18 family-like domain-containing protein</fullName>
    </recommendedName>
</protein>
<feature type="domain" description="MIP18 family-like" evidence="1">
    <location>
        <begin position="5"/>
        <end position="74"/>
    </location>
</feature>
<dbReference type="STRING" id="394193.SAMN04489732_11919"/>
<dbReference type="Pfam" id="PF01883">
    <property type="entry name" value="FeS_assembly_P"/>
    <property type="match status" value="1"/>
</dbReference>
<keyword evidence="3" id="KW-1185">Reference proteome</keyword>
<dbReference type="AlphaFoldDB" id="A0A1H8YJ11"/>
<dbReference type="Proteomes" id="UP000198582">
    <property type="component" value="Unassembled WGS sequence"/>
</dbReference>
<proteinExistence type="predicted"/>
<dbReference type="OrthoDB" id="153551at2"/>
<dbReference type="Gene3D" id="3.30.300.130">
    <property type="entry name" value="Fe-S cluster assembly (FSCA)"/>
    <property type="match status" value="1"/>
</dbReference>
<reference evidence="2 3" key="1">
    <citation type="submission" date="2016-10" db="EMBL/GenBank/DDBJ databases">
        <authorList>
            <person name="de Groot N.N."/>
        </authorList>
    </citation>
    <scope>NUCLEOTIDE SEQUENCE [LARGE SCALE GENOMIC DNA]</scope>
    <source>
        <strain evidence="2 3">DSM 44993</strain>
    </source>
</reference>
<name>A0A1H8YJ11_9PSEU</name>
<evidence type="ECO:0000259" key="1">
    <source>
        <dbReference type="Pfam" id="PF01883"/>
    </source>
</evidence>
<dbReference type="RefSeq" id="WP_091624949.1">
    <property type="nucleotide sequence ID" value="NZ_FOEF01000019.1"/>
</dbReference>
<accession>A0A1H8YJ11</accession>
<dbReference type="EMBL" id="FOEF01000019">
    <property type="protein sequence ID" value="SEP52137.1"/>
    <property type="molecule type" value="Genomic_DNA"/>
</dbReference>
<dbReference type="InterPro" id="IPR034904">
    <property type="entry name" value="FSCA_dom_sf"/>
</dbReference>
<evidence type="ECO:0000313" key="3">
    <source>
        <dbReference type="Proteomes" id="UP000198582"/>
    </source>
</evidence>